<evidence type="ECO:0000313" key="3">
    <source>
        <dbReference type="Proteomes" id="UP001163823"/>
    </source>
</evidence>
<keyword evidence="2" id="KW-0695">RNA-directed DNA polymerase</keyword>
<keyword evidence="1" id="KW-0732">Signal</keyword>
<feature type="non-terminal residue" evidence="2">
    <location>
        <position position="114"/>
    </location>
</feature>
<dbReference type="EMBL" id="JARAOO010000010">
    <property type="protein sequence ID" value="KAJ7954330.1"/>
    <property type="molecule type" value="Genomic_DNA"/>
</dbReference>
<proteinExistence type="predicted"/>
<organism evidence="2 3">
    <name type="scientific">Quillaja saponaria</name>
    <name type="common">Soap bark tree</name>
    <dbReference type="NCBI Taxonomy" id="32244"/>
    <lineage>
        <taxon>Eukaryota</taxon>
        <taxon>Viridiplantae</taxon>
        <taxon>Streptophyta</taxon>
        <taxon>Embryophyta</taxon>
        <taxon>Tracheophyta</taxon>
        <taxon>Spermatophyta</taxon>
        <taxon>Magnoliopsida</taxon>
        <taxon>eudicotyledons</taxon>
        <taxon>Gunneridae</taxon>
        <taxon>Pentapetalae</taxon>
        <taxon>rosids</taxon>
        <taxon>fabids</taxon>
        <taxon>Fabales</taxon>
        <taxon>Quillajaceae</taxon>
        <taxon>Quillaja</taxon>
    </lineage>
</organism>
<dbReference type="Proteomes" id="UP001163823">
    <property type="component" value="Chromosome 10"/>
</dbReference>
<keyword evidence="2" id="KW-0808">Transferase</keyword>
<dbReference type="KEGG" id="qsa:O6P43_025920"/>
<keyword evidence="3" id="KW-1185">Reference proteome</keyword>
<reference evidence="2" key="1">
    <citation type="journal article" date="2023" name="Science">
        <title>Elucidation of the pathway for biosynthesis of saponin adjuvants from the soapbark tree.</title>
        <authorList>
            <person name="Reed J."/>
            <person name="Orme A."/>
            <person name="El-Demerdash A."/>
            <person name="Owen C."/>
            <person name="Martin L.B.B."/>
            <person name="Misra R.C."/>
            <person name="Kikuchi S."/>
            <person name="Rejzek M."/>
            <person name="Martin A.C."/>
            <person name="Harkess A."/>
            <person name="Leebens-Mack J."/>
            <person name="Louveau T."/>
            <person name="Stephenson M.J."/>
            <person name="Osbourn A."/>
        </authorList>
    </citation>
    <scope>NUCLEOTIDE SEQUENCE</scope>
    <source>
        <strain evidence="2">S10</strain>
    </source>
</reference>
<feature type="chain" id="PRO_5042036200" evidence="1">
    <location>
        <begin position="24"/>
        <end position="114"/>
    </location>
</feature>
<name>A0AAD7PGT0_QUISA</name>
<keyword evidence="2" id="KW-0548">Nucleotidyltransferase</keyword>
<comment type="caution">
    <text evidence="2">The sequence shown here is derived from an EMBL/GenBank/DDBJ whole genome shotgun (WGS) entry which is preliminary data.</text>
</comment>
<protein>
    <submittedName>
        <fullName evidence="2">RNA-directed DNA polymerase reverse transcriptase</fullName>
    </submittedName>
</protein>
<gene>
    <name evidence="2" type="ORF">O6P43_025920</name>
</gene>
<dbReference type="PANTHER" id="PTHR33116">
    <property type="entry name" value="REVERSE TRANSCRIPTASE ZINC-BINDING DOMAIN-CONTAINING PROTEIN-RELATED-RELATED"/>
    <property type="match status" value="1"/>
</dbReference>
<dbReference type="PANTHER" id="PTHR33116:SF80">
    <property type="entry name" value="REVERSE TRANSCRIPTASE ZINC-BINDING DOMAIN-CONTAINING PROTEIN"/>
    <property type="match status" value="1"/>
</dbReference>
<dbReference type="GO" id="GO:0003964">
    <property type="term" value="F:RNA-directed DNA polymerase activity"/>
    <property type="evidence" value="ECO:0007669"/>
    <property type="project" value="UniProtKB-KW"/>
</dbReference>
<dbReference type="AlphaFoldDB" id="A0AAD7PGT0"/>
<accession>A0AAD7PGT0</accession>
<evidence type="ECO:0000256" key="1">
    <source>
        <dbReference type="SAM" id="SignalP"/>
    </source>
</evidence>
<feature type="signal peptide" evidence="1">
    <location>
        <begin position="1"/>
        <end position="23"/>
    </location>
</feature>
<sequence length="114" mass="13545">VFFTHYMWITFFYFLWMKNLNSSLYEPFLPKYEQALGQQMNINKSSFIVASNCSSHCRNLLHSWIGFLYKTLHFVYLGVPIFKGRVTQALFSYIEDRIRSRLQGWTGNLLSQVV</sequence>
<evidence type="ECO:0000313" key="2">
    <source>
        <dbReference type="EMBL" id="KAJ7954330.1"/>
    </source>
</evidence>